<keyword evidence="1" id="KW-0472">Membrane</keyword>
<feature type="transmembrane region" description="Helical" evidence="1">
    <location>
        <begin position="28"/>
        <end position="49"/>
    </location>
</feature>
<comment type="caution">
    <text evidence="2">The sequence shown here is derived from an EMBL/GenBank/DDBJ whole genome shotgun (WGS) entry which is preliminary data.</text>
</comment>
<keyword evidence="1" id="KW-1133">Transmembrane helix</keyword>
<protein>
    <submittedName>
        <fullName evidence="2">12327_t:CDS:1</fullName>
    </submittedName>
</protein>
<organism evidence="2 3">
    <name type="scientific">Acaulospora morrowiae</name>
    <dbReference type="NCBI Taxonomy" id="94023"/>
    <lineage>
        <taxon>Eukaryota</taxon>
        <taxon>Fungi</taxon>
        <taxon>Fungi incertae sedis</taxon>
        <taxon>Mucoromycota</taxon>
        <taxon>Glomeromycotina</taxon>
        <taxon>Glomeromycetes</taxon>
        <taxon>Diversisporales</taxon>
        <taxon>Acaulosporaceae</taxon>
        <taxon>Acaulospora</taxon>
    </lineage>
</organism>
<name>A0A9N9D9Z8_9GLOM</name>
<keyword evidence="3" id="KW-1185">Reference proteome</keyword>
<evidence type="ECO:0000313" key="3">
    <source>
        <dbReference type="Proteomes" id="UP000789342"/>
    </source>
</evidence>
<dbReference type="Proteomes" id="UP000789342">
    <property type="component" value="Unassembled WGS sequence"/>
</dbReference>
<gene>
    <name evidence="2" type="ORF">AMORRO_LOCUS9198</name>
</gene>
<dbReference type="AlphaFoldDB" id="A0A9N9D9Z8"/>
<evidence type="ECO:0000313" key="2">
    <source>
        <dbReference type="EMBL" id="CAG8633518.1"/>
    </source>
</evidence>
<proteinExistence type="predicted"/>
<dbReference type="EMBL" id="CAJVPV010008672">
    <property type="protein sequence ID" value="CAG8633518.1"/>
    <property type="molecule type" value="Genomic_DNA"/>
</dbReference>
<keyword evidence="1" id="KW-0812">Transmembrane</keyword>
<accession>A0A9N9D9Z8</accession>
<evidence type="ECO:0000256" key="1">
    <source>
        <dbReference type="SAM" id="Phobius"/>
    </source>
</evidence>
<reference evidence="2" key="1">
    <citation type="submission" date="2021-06" db="EMBL/GenBank/DDBJ databases">
        <authorList>
            <person name="Kallberg Y."/>
            <person name="Tangrot J."/>
            <person name="Rosling A."/>
        </authorList>
    </citation>
    <scope>NUCLEOTIDE SEQUENCE</scope>
    <source>
        <strain evidence="2">CL551</strain>
    </source>
</reference>
<sequence>MTLLGFFTNIYLPVVTLNILYPTSFPTYYVPSILGVIVGFLLFSHRVGIIDDDPEKKKAFEEVYEESDFIVKMYFMFKKKNDSDTENTKKSSRLTRFLIMLVHPFCRLDKKELSQDDIESGNKNDDQFIELKADEEESIKRCHGLSISSIIYDICSCLLFCEIAGPSVLWIKVYLTLTFISITLEMECSQKLHTKKSIQKGGN</sequence>